<dbReference type="Proteomes" id="UP001214441">
    <property type="component" value="Unassembled WGS sequence"/>
</dbReference>
<dbReference type="RefSeq" id="WP_274046207.1">
    <property type="nucleotide sequence ID" value="NZ_JANCPR020000045.1"/>
</dbReference>
<dbReference type="PROSITE" id="PS51257">
    <property type="entry name" value="PROKAR_LIPOPROTEIN"/>
    <property type="match status" value="1"/>
</dbReference>
<keyword evidence="7" id="KW-1185">Reference proteome</keyword>
<dbReference type="InterPro" id="IPR006311">
    <property type="entry name" value="TAT_signal"/>
</dbReference>
<evidence type="ECO:0000313" key="6">
    <source>
        <dbReference type="EMBL" id="MDJ1136725.1"/>
    </source>
</evidence>
<evidence type="ECO:0000256" key="1">
    <source>
        <dbReference type="ARBA" id="ARBA00004196"/>
    </source>
</evidence>
<comment type="subcellular location">
    <subcellularLocation>
        <location evidence="1">Cell envelope</location>
    </subcellularLocation>
</comment>
<reference evidence="6 7" key="1">
    <citation type="submission" date="2023-05" db="EMBL/GenBank/DDBJ databases">
        <title>Streptantibioticus silvisoli sp. nov., acidotolerant actinomycetes 1 from pine litter.</title>
        <authorList>
            <person name="Swiecimska M."/>
            <person name="Golinska P."/>
            <person name="Sangal V."/>
            <person name="Wachnowicz B."/>
            <person name="Goodfellow M."/>
        </authorList>
    </citation>
    <scope>NUCLEOTIDE SEQUENCE [LARGE SCALE GENOMIC DNA]</scope>
    <source>
        <strain evidence="6 7">DSM 42109</strain>
    </source>
</reference>
<evidence type="ECO:0000256" key="4">
    <source>
        <dbReference type="ARBA" id="ARBA00022729"/>
    </source>
</evidence>
<dbReference type="Pfam" id="PF01497">
    <property type="entry name" value="Peripla_BP_2"/>
    <property type="match status" value="1"/>
</dbReference>
<dbReference type="PROSITE" id="PS51318">
    <property type="entry name" value="TAT"/>
    <property type="match status" value="1"/>
</dbReference>
<dbReference type="SUPFAM" id="SSF53807">
    <property type="entry name" value="Helical backbone' metal receptor"/>
    <property type="match status" value="1"/>
</dbReference>
<comment type="similarity">
    <text evidence="2">Belongs to the bacterial solute-binding protein 8 family.</text>
</comment>
<sequence>MPSSSRMPHLSRRGLLAAGGVAGLGALISACGSDSGSGSGGSKGDAWSFTDGRSKKVSLDAVPERIVAYTGTAAALHDFGVRDKIVGVFGPTKQKNGKPDVVAGDLDISKLEIIGNAYGEFDIEKYAKTRPQLLITNMYVKNALWYVPDESKEKILKLAPAVAMTAAQVPMIEPIQQFAKLAESLGADLKAGSVVDAKARFEKASERLRKAAKSGIRVMAASGSADLLYVSDPSANADLKYFKDLGVNFVVPKKVSSQGFFEELSWENADKYKADLIILDNRTQSLQPPALKSKPSWGDLPAVKAGQVGEWMAEPRFSYAGAAPLVEELAEAIEKAKKVG</sequence>
<evidence type="ECO:0000256" key="3">
    <source>
        <dbReference type="ARBA" id="ARBA00022448"/>
    </source>
</evidence>
<comment type="caution">
    <text evidence="6">The sequence shown here is derived from an EMBL/GenBank/DDBJ whole genome shotgun (WGS) entry which is preliminary data.</text>
</comment>
<feature type="domain" description="Fe/B12 periplasmic-binding" evidence="5">
    <location>
        <begin position="64"/>
        <end position="340"/>
    </location>
</feature>
<protein>
    <submittedName>
        <fullName evidence="6">ABC transporter substrate-binding protein</fullName>
    </submittedName>
</protein>
<evidence type="ECO:0000256" key="2">
    <source>
        <dbReference type="ARBA" id="ARBA00008814"/>
    </source>
</evidence>
<organism evidence="6 7">
    <name type="scientific">Streptomyces iconiensis</name>
    <dbReference type="NCBI Taxonomy" id="1384038"/>
    <lineage>
        <taxon>Bacteria</taxon>
        <taxon>Bacillati</taxon>
        <taxon>Actinomycetota</taxon>
        <taxon>Actinomycetes</taxon>
        <taxon>Kitasatosporales</taxon>
        <taxon>Streptomycetaceae</taxon>
        <taxon>Streptomyces</taxon>
    </lineage>
</organism>
<gene>
    <name evidence="6" type="ORF">NMN56_033220</name>
</gene>
<dbReference type="EMBL" id="JANCPR020000045">
    <property type="protein sequence ID" value="MDJ1136725.1"/>
    <property type="molecule type" value="Genomic_DNA"/>
</dbReference>
<proteinExistence type="inferred from homology"/>
<dbReference type="PANTHER" id="PTHR30532">
    <property type="entry name" value="IRON III DICITRATE-BINDING PERIPLASMIC PROTEIN"/>
    <property type="match status" value="1"/>
</dbReference>
<keyword evidence="3" id="KW-0813">Transport</keyword>
<dbReference type="InterPro" id="IPR051313">
    <property type="entry name" value="Bact_iron-sidero_bind"/>
</dbReference>
<dbReference type="PROSITE" id="PS50983">
    <property type="entry name" value="FE_B12_PBP"/>
    <property type="match status" value="1"/>
</dbReference>
<evidence type="ECO:0000313" key="7">
    <source>
        <dbReference type="Proteomes" id="UP001214441"/>
    </source>
</evidence>
<accession>A0ABT7A5Y9</accession>
<evidence type="ECO:0000259" key="5">
    <source>
        <dbReference type="PROSITE" id="PS50983"/>
    </source>
</evidence>
<name>A0ABT7A5Y9_9ACTN</name>
<dbReference type="Gene3D" id="3.40.50.1980">
    <property type="entry name" value="Nitrogenase molybdenum iron protein domain"/>
    <property type="match status" value="2"/>
</dbReference>
<dbReference type="InterPro" id="IPR002491">
    <property type="entry name" value="ABC_transptr_periplasmic_BD"/>
</dbReference>
<dbReference type="PANTHER" id="PTHR30532:SF24">
    <property type="entry name" value="FERRIC ENTEROBACTIN-BINDING PERIPLASMIC PROTEIN FEPB"/>
    <property type="match status" value="1"/>
</dbReference>
<keyword evidence="4" id="KW-0732">Signal</keyword>